<dbReference type="AlphaFoldDB" id="A0A8T0W9E7"/>
<dbReference type="Proteomes" id="UP000823388">
    <property type="component" value="Chromosome 2K"/>
</dbReference>
<protein>
    <submittedName>
        <fullName evidence="1">Uncharacterized protein</fullName>
    </submittedName>
</protein>
<evidence type="ECO:0000313" key="1">
    <source>
        <dbReference type="EMBL" id="KAG2643107.1"/>
    </source>
</evidence>
<name>A0A8T0W9E7_PANVG</name>
<sequence>MVSLHRIHPCKDCKAFVPLLQSPLCSMVPNMRLTSYKLLLNICVATNCRCLKRIGQMHASSN</sequence>
<accession>A0A8T0W9E7</accession>
<keyword evidence="2" id="KW-1185">Reference proteome</keyword>
<gene>
    <name evidence="1" type="ORF">PVAP13_2KG325367</name>
</gene>
<evidence type="ECO:0000313" key="2">
    <source>
        <dbReference type="Proteomes" id="UP000823388"/>
    </source>
</evidence>
<proteinExistence type="predicted"/>
<reference evidence="1" key="1">
    <citation type="submission" date="2020-05" db="EMBL/GenBank/DDBJ databases">
        <title>WGS assembly of Panicum virgatum.</title>
        <authorList>
            <person name="Lovell J.T."/>
            <person name="Jenkins J."/>
            <person name="Shu S."/>
            <person name="Juenger T.E."/>
            <person name="Schmutz J."/>
        </authorList>
    </citation>
    <scope>NUCLEOTIDE SEQUENCE</scope>
    <source>
        <strain evidence="1">AP13</strain>
    </source>
</reference>
<dbReference type="EMBL" id="CM029039">
    <property type="protein sequence ID" value="KAG2643107.1"/>
    <property type="molecule type" value="Genomic_DNA"/>
</dbReference>
<comment type="caution">
    <text evidence="1">The sequence shown here is derived from an EMBL/GenBank/DDBJ whole genome shotgun (WGS) entry which is preliminary data.</text>
</comment>
<organism evidence="1 2">
    <name type="scientific">Panicum virgatum</name>
    <name type="common">Blackwell switchgrass</name>
    <dbReference type="NCBI Taxonomy" id="38727"/>
    <lineage>
        <taxon>Eukaryota</taxon>
        <taxon>Viridiplantae</taxon>
        <taxon>Streptophyta</taxon>
        <taxon>Embryophyta</taxon>
        <taxon>Tracheophyta</taxon>
        <taxon>Spermatophyta</taxon>
        <taxon>Magnoliopsida</taxon>
        <taxon>Liliopsida</taxon>
        <taxon>Poales</taxon>
        <taxon>Poaceae</taxon>
        <taxon>PACMAD clade</taxon>
        <taxon>Panicoideae</taxon>
        <taxon>Panicodae</taxon>
        <taxon>Paniceae</taxon>
        <taxon>Panicinae</taxon>
        <taxon>Panicum</taxon>
        <taxon>Panicum sect. Hiantes</taxon>
    </lineage>
</organism>